<keyword evidence="3" id="KW-1185">Reference proteome</keyword>
<comment type="caution">
    <text evidence="2">The sequence shown here is derived from an EMBL/GenBank/DDBJ whole genome shotgun (WGS) entry which is preliminary data.</text>
</comment>
<dbReference type="OrthoDB" id="862900at2"/>
<dbReference type="Gene3D" id="2.40.160.10">
    <property type="entry name" value="Porin"/>
    <property type="match status" value="1"/>
</dbReference>
<gene>
    <name evidence="2" type="ORF">LX80_02500</name>
</gene>
<feature type="signal peptide" evidence="1">
    <location>
        <begin position="1"/>
        <end position="19"/>
    </location>
</feature>
<accession>A0A2W7TBW7</accession>
<evidence type="ECO:0000313" key="2">
    <source>
        <dbReference type="EMBL" id="PZX60722.1"/>
    </source>
</evidence>
<name>A0A2W7TBW7_9BACT</name>
<sequence>MFKKLYAIVGFCFSQLVMATAAVPTADASLLWADDDTTGLAVDKKDTSNLLQAFKKGTVEGRFRYFFMSALNEGQLTDYYANAFGGGIKYQTAPFHHFQMALGGFYTFNLGSSNLAKPDSITGSPNRYEIGLFNIQNPSKTNNLYKLEYFNLSYQYKNFTAVLGKQLLQTPFINPQDGRMRPSFEDGLYVEWSTPKNKWEGGWLYNMSPRSTIEWFTVANSMGWYAQGVNTDGTAANYHGNLSSAGIGLLGYTHQFNTAFSIKGWNMFVENIFNSSMLELNYNNTTHTTNTSFIPLAGLRLIAQQAVHDGGNANPHYTYMQKDNKAYVISARLGMKNAQWYTALNYTRVTNNGRYLNPREWGIEPFYTFMYRERNEGNANVNAVMWNMQWQMKKQPLKVETQLGYFSLPDVKNVADNKYGMPSYAQLNIDVKYHFTKQLSGFNAEFLYVYKKGYGNTYNNPKYVINKVNMSLLNLILNYSF</sequence>
<proteinExistence type="predicted"/>
<keyword evidence="1" id="KW-0732">Signal</keyword>
<dbReference type="EMBL" id="QKZV01000009">
    <property type="protein sequence ID" value="PZX60722.1"/>
    <property type="molecule type" value="Genomic_DNA"/>
</dbReference>
<evidence type="ECO:0008006" key="4">
    <source>
        <dbReference type="Google" id="ProtNLM"/>
    </source>
</evidence>
<dbReference type="InterPro" id="IPR023614">
    <property type="entry name" value="Porin_dom_sf"/>
</dbReference>
<dbReference type="Proteomes" id="UP000249720">
    <property type="component" value="Unassembled WGS sequence"/>
</dbReference>
<protein>
    <recommendedName>
        <fullName evidence="4">Outer membrane OprD family porin</fullName>
    </recommendedName>
</protein>
<evidence type="ECO:0000256" key="1">
    <source>
        <dbReference type="SAM" id="SignalP"/>
    </source>
</evidence>
<dbReference type="RefSeq" id="WP_146250510.1">
    <property type="nucleotide sequence ID" value="NZ_QKZV01000009.1"/>
</dbReference>
<feature type="chain" id="PRO_5016082676" description="Outer membrane OprD family porin" evidence="1">
    <location>
        <begin position="20"/>
        <end position="481"/>
    </location>
</feature>
<evidence type="ECO:0000313" key="3">
    <source>
        <dbReference type="Proteomes" id="UP000249720"/>
    </source>
</evidence>
<dbReference type="AlphaFoldDB" id="A0A2W7TBW7"/>
<reference evidence="2 3" key="1">
    <citation type="submission" date="2018-06" db="EMBL/GenBank/DDBJ databases">
        <title>Genomic Encyclopedia of Archaeal and Bacterial Type Strains, Phase II (KMG-II): from individual species to whole genera.</title>
        <authorList>
            <person name="Goeker M."/>
        </authorList>
    </citation>
    <scope>NUCLEOTIDE SEQUENCE [LARGE SCALE GENOMIC DNA]</scope>
    <source>
        <strain evidence="2 3">DSM 23241</strain>
    </source>
</reference>
<organism evidence="2 3">
    <name type="scientific">Hydrotalea sandarakina</name>
    <dbReference type="NCBI Taxonomy" id="1004304"/>
    <lineage>
        <taxon>Bacteria</taxon>
        <taxon>Pseudomonadati</taxon>
        <taxon>Bacteroidota</taxon>
        <taxon>Chitinophagia</taxon>
        <taxon>Chitinophagales</taxon>
        <taxon>Chitinophagaceae</taxon>
        <taxon>Hydrotalea</taxon>
    </lineage>
</organism>